<dbReference type="InterPro" id="IPR028978">
    <property type="entry name" value="Chorismate_lyase_/UTRA_dom_sf"/>
</dbReference>
<feature type="domain" description="HTH gntR-type" evidence="4">
    <location>
        <begin position="12"/>
        <end position="80"/>
    </location>
</feature>
<gene>
    <name evidence="5" type="ORF">NK718_15715</name>
</gene>
<accession>A0ABT1LFT0</accession>
<dbReference type="PROSITE" id="PS50949">
    <property type="entry name" value="HTH_GNTR"/>
    <property type="match status" value="1"/>
</dbReference>
<dbReference type="SUPFAM" id="SSF46785">
    <property type="entry name" value="Winged helix' DNA-binding domain"/>
    <property type="match status" value="1"/>
</dbReference>
<dbReference type="SMART" id="SM00345">
    <property type="entry name" value="HTH_GNTR"/>
    <property type="match status" value="1"/>
</dbReference>
<evidence type="ECO:0000313" key="6">
    <source>
        <dbReference type="Proteomes" id="UP001205890"/>
    </source>
</evidence>
<dbReference type="SMART" id="SM00866">
    <property type="entry name" value="UTRA"/>
    <property type="match status" value="1"/>
</dbReference>
<dbReference type="Pfam" id="PF00392">
    <property type="entry name" value="GntR"/>
    <property type="match status" value="1"/>
</dbReference>
<keyword evidence="3" id="KW-0804">Transcription</keyword>
<dbReference type="PANTHER" id="PTHR44846:SF1">
    <property type="entry name" value="MANNOSYL-D-GLYCERATE TRANSPORT_METABOLISM SYSTEM REPRESSOR MNGR-RELATED"/>
    <property type="match status" value="1"/>
</dbReference>
<keyword evidence="6" id="KW-1185">Reference proteome</keyword>
<dbReference type="InterPro" id="IPR050679">
    <property type="entry name" value="Bact_HTH_transcr_reg"/>
</dbReference>
<evidence type="ECO:0000259" key="4">
    <source>
        <dbReference type="PROSITE" id="PS50949"/>
    </source>
</evidence>
<organism evidence="5 6">
    <name type="scientific">Alsobacter ponti</name>
    <dbReference type="NCBI Taxonomy" id="2962936"/>
    <lineage>
        <taxon>Bacteria</taxon>
        <taxon>Pseudomonadati</taxon>
        <taxon>Pseudomonadota</taxon>
        <taxon>Alphaproteobacteria</taxon>
        <taxon>Hyphomicrobiales</taxon>
        <taxon>Alsobacteraceae</taxon>
        <taxon>Alsobacter</taxon>
    </lineage>
</organism>
<evidence type="ECO:0000256" key="3">
    <source>
        <dbReference type="ARBA" id="ARBA00023163"/>
    </source>
</evidence>
<dbReference type="PRINTS" id="PR00035">
    <property type="entry name" value="HTHGNTR"/>
</dbReference>
<keyword evidence="1" id="KW-0805">Transcription regulation</keyword>
<keyword evidence="2" id="KW-0238">DNA-binding</keyword>
<dbReference type="Pfam" id="PF07702">
    <property type="entry name" value="UTRA"/>
    <property type="match status" value="1"/>
</dbReference>
<dbReference type="CDD" id="cd07377">
    <property type="entry name" value="WHTH_GntR"/>
    <property type="match status" value="1"/>
</dbReference>
<comment type="caution">
    <text evidence="5">The sequence shown here is derived from an EMBL/GenBank/DDBJ whole genome shotgun (WGS) entry which is preliminary data.</text>
</comment>
<dbReference type="PANTHER" id="PTHR44846">
    <property type="entry name" value="MANNOSYL-D-GLYCERATE TRANSPORT/METABOLISM SYSTEM REPRESSOR MNGR-RELATED"/>
    <property type="match status" value="1"/>
</dbReference>
<dbReference type="Gene3D" id="3.40.1410.10">
    <property type="entry name" value="Chorismate lyase-like"/>
    <property type="match status" value="1"/>
</dbReference>
<dbReference type="EMBL" id="JANCLU010000016">
    <property type="protein sequence ID" value="MCP8939973.1"/>
    <property type="molecule type" value="Genomic_DNA"/>
</dbReference>
<proteinExistence type="predicted"/>
<dbReference type="InterPro" id="IPR036390">
    <property type="entry name" value="WH_DNA-bd_sf"/>
</dbReference>
<evidence type="ECO:0000256" key="1">
    <source>
        <dbReference type="ARBA" id="ARBA00023015"/>
    </source>
</evidence>
<dbReference type="SUPFAM" id="SSF64288">
    <property type="entry name" value="Chorismate lyase-like"/>
    <property type="match status" value="1"/>
</dbReference>
<evidence type="ECO:0000256" key="2">
    <source>
        <dbReference type="ARBA" id="ARBA00023125"/>
    </source>
</evidence>
<reference evidence="5 6" key="1">
    <citation type="submission" date="2022-07" db="EMBL/GenBank/DDBJ databases">
        <authorList>
            <person name="Li W.-J."/>
            <person name="Deng Q.-Q."/>
        </authorList>
    </citation>
    <scope>NUCLEOTIDE SEQUENCE [LARGE SCALE GENOMIC DNA]</scope>
    <source>
        <strain evidence="5 6">SYSU M60028</strain>
    </source>
</reference>
<sequence length="248" mass="27564">MDAPVPKARAGAPGYRQIAEALVREIAGGRWIVGECLPSEMTLVERFGVGRNTVREALRELAGRGYIERRRGARSVLRSATPEDGFVNSVRSVEQLIDYATFGHATLLTSETVRLDAALAQRLDNTPGTEWVRVGILRRREEGEDPFCYSEIYLDPRYQDIVPLIGEETRLFPLIEEHHGVVLRRVLQDTEAAAADANIASRLNIPAGTPILLVRTRFYSGDGALVETGLSHFPCGRYRVRIALERPA</sequence>
<dbReference type="Proteomes" id="UP001205890">
    <property type="component" value="Unassembled WGS sequence"/>
</dbReference>
<dbReference type="InterPro" id="IPR011663">
    <property type="entry name" value="UTRA"/>
</dbReference>
<dbReference type="InterPro" id="IPR000524">
    <property type="entry name" value="Tscrpt_reg_HTH_GntR"/>
</dbReference>
<dbReference type="RefSeq" id="WP_254744181.1">
    <property type="nucleotide sequence ID" value="NZ_JANCLU010000016.1"/>
</dbReference>
<protein>
    <submittedName>
        <fullName evidence="5">GntR family transcriptional regulator</fullName>
    </submittedName>
</protein>
<dbReference type="Gene3D" id="1.10.10.10">
    <property type="entry name" value="Winged helix-like DNA-binding domain superfamily/Winged helix DNA-binding domain"/>
    <property type="match status" value="1"/>
</dbReference>
<dbReference type="InterPro" id="IPR036388">
    <property type="entry name" value="WH-like_DNA-bd_sf"/>
</dbReference>
<name>A0ABT1LFT0_9HYPH</name>
<evidence type="ECO:0000313" key="5">
    <source>
        <dbReference type="EMBL" id="MCP8939973.1"/>
    </source>
</evidence>